<comment type="caution">
    <text evidence="1">The sequence shown here is derived from an EMBL/GenBank/DDBJ whole genome shotgun (WGS) entry which is preliminary data.</text>
</comment>
<reference evidence="1" key="1">
    <citation type="submission" date="2020-05" db="EMBL/GenBank/DDBJ databases">
        <title>Mycena genomes resolve the evolution of fungal bioluminescence.</title>
        <authorList>
            <person name="Tsai I.J."/>
        </authorList>
    </citation>
    <scope>NUCLEOTIDE SEQUENCE</scope>
    <source>
        <strain evidence="1">CCC161011</strain>
    </source>
</reference>
<evidence type="ECO:0000313" key="1">
    <source>
        <dbReference type="EMBL" id="KAF7347113.1"/>
    </source>
</evidence>
<evidence type="ECO:0000313" key="2">
    <source>
        <dbReference type="Proteomes" id="UP000620124"/>
    </source>
</evidence>
<dbReference type="EMBL" id="JACAZI010000012">
    <property type="protein sequence ID" value="KAF7347113.1"/>
    <property type="molecule type" value="Genomic_DNA"/>
</dbReference>
<protein>
    <submittedName>
        <fullName evidence="1">Uncharacterized protein</fullName>
    </submittedName>
</protein>
<accession>A0A8H7CTR0</accession>
<organism evidence="1 2">
    <name type="scientific">Mycena venus</name>
    <dbReference type="NCBI Taxonomy" id="2733690"/>
    <lineage>
        <taxon>Eukaryota</taxon>
        <taxon>Fungi</taxon>
        <taxon>Dikarya</taxon>
        <taxon>Basidiomycota</taxon>
        <taxon>Agaricomycotina</taxon>
        <taxon>Agaricomycetes</taxon>
        <taxon>Agaricomycetidae</taxon>
        <taxon>Agaricales</taxon>
        <taxon>Marasmiineae</taxon>
        <taxon>Mycenaceae</taxon>
        <taxon>Mycena</taxon>
    </lineage>
</organism>
<gene>
    <name evidence="1" type="ORF">MVEN_01465400</name>
</gene>
<name>A0A8H7CTR0_9AGAR</name>
<keyword evidence="2" id="KW-1185">Reference proteome</keyword>
<dbReference type="Proteomes" id="UP000620124">
    <property type="component" value="Unassembled WGS sequence"/>
</dbReference>
<sequence>MRSFVSPDVSMSARFQHNKDSLRCSQRSLCYAPAPLAFSPSNRRRTLGTWGLPIYSNLRTSARCAGGPQAMFSVYYPVRVGKCLPSSAQARDRYLHHRQIRWRGAMGSHALRAAGYHTDAVELRDSKERSEHGSRDIIECDLIVGTDAVDVSQLKDHLPYSPIFSLALMNTCGLAATSRIGGRSNKVVVRYPSFRYVLFINVSLSLGADWDEMRTDVLGLSHIQFRYQCQYNSEPSDPGCMVYTSAGKVSLHCKTSLVVWVAGV</sequence>
<dbReference type="AlphaFoldDB" id="A0A8H7CTR0"/>
<proteinExistence type="predicted"/>